<organism evidence="1">
    <name type="scientific">Oikopleura dioica</name>
    <name type="common">Tunicate</name>
    <dbReference type="NCBI Taxonomy" id="34765"/>
    <lineage>
        <taxon>Eukaryota</taxon>
        <taxon>Metazoa</taxon>
        <taxon>Chordata</taxon>
        <taxon>Tunicata</taxon>
        <taxon>Appendicularia</taxon>
        <taxon>Copelata</taxon>
        <taxon>Oikopleuridae</taxon>
        <taxon>Oikopleura</taxon>
    </lineage>
</organism>
<dbReference type="Proteomes" id="UP000001307">
    <property type="component" value="Unassembled WGS sequence"/>
</dbReference>
<keyword evidence="2" id="KW-1185">Reference proteome</keyword>
<reference evidence="1" key="1">
    <citation type="journal article" date="2010" name="Science">
        <title>Plasticity of animal genome architecture unmasked by rapid evolution of a pelagic tunicate.</title>
        <authorList>
            <person name="Denoeud F."/>
            <person name="Henriet S."/>
            <person name="Mungpakdee S."/>
            <person name="Aury J.M."/>
            <person name="Da Silva C."/>
            <person name="Brinkmann H."/>
            <person name="Mikhaleva J."/>
            <person name="Olsen L.C."/>
            <person name="Jubin C."/>
            <person name="Canestro C."/>
            <person name="Bouquet J.M."/>
            <person name="Danks G."/>
            <person name="Poulain J."/>
            <person name="Campsteijn C."/>
            <person name="Adamski M."/>
            <person name="Cross I."/>
            <person name="Yadetie F."/>
            <person name="Muffato M."/>
            <person name="Louis A."/>
            <person name="Butcher S."/>
            <person name="Tsagkogeorga G."/>
            <person name="Konrad A."/>
            <person name="Singh S."/>
            <person name="Jensen M.F."/>
            <person name="Cong E.H."/>
            <person name="Eikeseth-Otteraa H."/>
            <person name="Noel B."/>
            <person name="Anthouard V."/>
            <person name="Porcel B.M."/>
            <person name="Kachouri-Lafond R."/>
            <person name="Nishino A."/>
            <person name="Ugolini M."/>
            <person name="Chourrout P."/>
            <person name="Nishida H."/>
            <person name="Aasland R."/>
            <person name="Huzurbazar S."/>
            <person name="Westhof E."/>
            <person name="Delsuc F."/>
            <person name="Lehrach H."/>
            <person name="Reinhardt R."/>
            <person name="Weissenbach J."/>
            <person name="Roy S.W."/>
            <person name="Artiguenave F."/>
            <person name="Postlethwait J.H."/>
            <person name="Manak J.R."/>
            <person name="Thompson E.M."/>
            <person name="Jaillon O."/>
            <person name="Du Pasquier L."/>
            <person name="Boudinot P."/>
            <person name="Liberles D.A."/>
            <person name="Volff J.N."/>
            <person name="Philippe H."/>
            <person name="Lenhard B."/>
            <person name="Roest Crollius H."/>
            <person name="Wincker P."/>
            <person name="Chourrout D."/>
        </authorList>
    </citation>
    <scope>NUCLEOTIDE SEQUENCE [LARGE SCALE GENOMIC DNA]</scope>
</reference>
<dbReference type="InParanoid" id="E4XN82"/>
<dbReference type="EMBL" id="FN653082">
    <property type="protein sequence ID" value="CBY11320.1"/>
    <property type="molecule type" value="Genomic_DNA"/>
</dbReference>
<protein>
    <submittedName>
        <fullName evidence="1">Uncharacterized protein</fullName>
    </submittedName>
</protein>
<name>E4XN82_OIKDI</name>
<evidence type="ECO:0000313" key="2">
    <source>
        <dbReference type="Proteomes" id="UP000001307"/>
    </source>
</evidence>
<dbReference type="AlphaFoldDB" id="E4XN82"/>
<gene>
    <name evidence="1" type="ORF">GSOID_T00015637001</name>
</gene>
<accession>E4XN82</accession>
<sequence length="260" mass="29769">MQLPYVSRSDNRPSNLKILAESNSIENSKEEQIVVVLEEEFTTQSTAISVTTGLTVIQERVRPQSTLIPEKTKDQKKLPDQKIVETQEVVEELKSAESAKTRYEELVKNEDKDNVMLLDIEEVEKTSDTSEIFVGSFISCLRSLPGQADIFCSLEETTRPCEVTCEDKTEHNVCLCDDDGCFWRNNFNDNCNSYVKTLNHKKSVDLKQSPTSNIPEKFKEIKTNERQYKTILRQDGTYVLGFDLMLGLIEEMYNNGLMQK</sequence>
<evidence type="ECO:0000313" key="1">
    <source>
        <dbReference type="EMBL" id="CBY11320.1"/>
    </source>
</evidence>
<proteinExistence type="predicted"/>